<comment type="caution">
    <text evidence="14">The sequence shown here is derived from an EMBL/GenBank/DDBJ whole genome shotgun (WGS) entry which is preliminary data.</text>
</comment>
<dbReference type="InterPro" id="IPR002159">
    <property type="entry name" value="CD36_fam"/>
</dbReference>
<gene>
    <name evidence="14" type="ORF">GDO86_001994</name>
</gene>
<evidence type="ECO:0000256" key="9">
    <source>
        <dbReference type="ARBA" id="ARBA00023170"/>
    </source>
</evidence>
<evidence type="ECO:0000313" key="14">
    <source>
        <dbReference type="EMBL" id="KAG8456016.1"/>
    </source>
</evidence>
<keyword evidence="7 13" id="KW-0472">Membrane</keyword>
<proteinExistence type="inferred from homology"/>
<evidence type="ECO:0000256" key="2">
    <source>
        <dbReference type="ARBA" id="ARBA00004651"/>
    </source>
</evidence>
<dbReference type="GO" id="GO:0034381">
    <property type="term" value="P:plasma lipoprotein particle clearance"/>
    <property type="evidence" value="ECO:0007669"/>
    <property type="project" value="TreeGrafter"/>
</dbReference>
<comment type="similarity">
    <text evidence="3">Belongs to the CD36 family.</text>
</comment>
<evidence type="ECO:0000256" key="11">
    <source>
        <dbReference type="ARBA" id="ARBA00040821"/>
    </source>
</evidence>
<dbReference type="Pfam" id="PF01130">
    <property type="entry name" value="CD36"/>
    <property type="match status" value="1"/>
</dbReference>
<evidence type="ECO:0000256" key="8">
    <source>
        <dbReference type="ARBA" id="ARBA00023157"/>
    </source>
</evidence>
<evidence type="ECO:0000256" key="4">
    <source>
        <dbReference type="ARBA" id="ARBA00022475"/>
    </source>
</evidence>
<evidence type="ECO:0000256" key="1">
    <source>
        <dbReference type="ARBA" id="ARBA00004189"/>
    </source>
</evidence>
<dbReference type="PANTHER" id="PTHR11923:SF110">
    <property type="entry name" value="SCAVENGER RECEPTOR CLASS B MEMBER 1"/>
    <property type="match status" value="1"/>
</dbReference>
<keyword evidence="6 13" id="KW-1133">Transmembrane helix</keyword>
<sequence>MLSTRSLNCSVSMRQTGKIKPVILPILWFAESGYLEGPVYYTYYNMLILVPTVLDYLQYIFIALGAGFILIALVLPFINQDKCFLFWNSNKKIDESQENKAQKEKLTAPNPNENILLEAKL</sequence>
<keyword evidence="4" id="KW-1003">Cell membrane</keyword>
<dbReference type="GO" id="GO:0030169">
    <property type="term" value="F:low-density lipoprotein particle binding"/>
    <property type="evidence" value="ECO:0007669"/>
    <property type="project" value="TreeGrafter"/>
</dbReference>
<dbReference type="EMBL" id="JAACNH010000001">
    <property type="protein sequence ID" value="KAG8456016.1"/>
    <property type="molecule type" value="Genomic_DNA"/>
</dbReference>
<evidence type="ECO:0000313" key="15">
    <source>
        <dbReference type="Proteomes" id="UP000812440"/>
    </source>
</evidence>
<dbReference type="OrthoDB" id="514335at2759"/>
<evidence type="ECO:0000256" key="13">
    <source>
        <dbReference type="SAM" id="Phobius"/>
    </source>
</evidence>
<keyword evidence="5 13" id="KW-0812">Transmembrane</keyword>
<dbReference type="Proteomes" id="UP000812440">
    <property type="component" value="Chromosome 1"/>
</dbReference>
<dbReference type="GO" id="GO:0005901">
    <property type="term" value="C:caveola"/>
    <property type="evidence" value="ECO:0007669"/>
    <property type="project" value="UniProtKB-SubCell"/>
</dbReference>
<evidence type="ECO:0000256" key="12">
    <source>
        <dbReference type="ARBA" id="ARBA00042244"/>
    </source>
</evidence>
<feature type="transmembrane region" description="Helical" evidence="13">
    <location>
        <begin position="21"/>
        <end position="44"/>
    </location>
</feature>
<dbReference type="GO" id="GO:0043654">
    <property type="term" value="P:recognition of apoptotic cell"/>
    <property type="evidence" value="ECO:0007669"/>
    <property type="project" value="TreeGrafter"/>
</dbReference>
<dbReference type="GO" id="GO:0070508">
    <property type="term" value="P:cholesterol import"/>
    <property type="evidence" value="ECO:0007669"/>
    <property type="project" value="TreeGrafter"/>
</dbReference>
<name>A0A8T2KNR3_9PIPI</name>
<reference evidence="14" key="1">
    <citation type="thesis" date="2020" institute="ProQuest LLC" country="789 East Eisenhower Parkway, Ann Arbor, MI, USA">
        <title>Comparative Genomics and Chromosome Evolution.</title>
        <authorList>
            <person name="Mudd A.B."/>
        </authorList>
    </citation>
    <scope>NUCLEOTIDE SEQUENCE</scope>
    <source>
        <strain evidence="14">Female2</strain>
        <tissue evidence="14">Blood</tissue>
    </source>
</reference>
<evidence type="ECO:0000256" key="7">
    <source>
        <dbReference type="ARBA" id="ARBA00023136"/>
    </source>
</evidence>
<dbReference type="GO" id="GO:0005737">
    <property type="term" value="C:cytoplasm"/>
    <property type="evidence" value="ECO:0007669"/>
    <property type="project" value="TreeGrafter"/>
</dbReference>
<evidence type="ECO:0000256" key="5">
    <source>
        <dbReference type="ARBA" id="ARBA00022692"/>
    </source>
</evidence>
<accession>A0A8T2KNR3</accession>
<dbReference type="GO" id="GO:0005044">
    <property type="term" value="F:scavenger receptor activity"/>
    <property type="evidence" value="ECO:0007669"/>
    <property type="project" value="TreeGrafter"/>
</dbReference>
<keyword evidence="15" id="KW-1185">Reference proteome</keyword>
<evidence type="ECO:0000256" key="10">
    <source>
        <dbReference type="ARBA" id="ARBA00023180"/>
    </source>
</evidence>
<protein>
    <recommendedName>
        <fullName evidence="11">Scavenger receptor class B member 1</fullName>
    </recommendedName>
    <alternativeName>
        <fullName evidence="12">SR-BI</fullName>
    </alternativeName>
</protein>
<dbReference type="GO" id="GO:0033344">
    <property type="term" value="P:cholesterol efflux"/>
    <property type="evidence" value="ECO:0007669"/>
    <property type="project" value="TreeGrafter"/>
</dbReference>
<keyword evidence="8" id="KW-1015">Disulfide bond</keyword>
<organism evidence="14 15">
    <name type="scientific">Hymenochirus boettgeri</name>
    <name type="common">Congo dwarf clawed frog</name>
    <dbReference type="NCBI Taxonomy" id="247094"/>
    <lineage>
        <taxon>Eukaryota</taxon>
        <taxon>Metazoa</taxon>
        <taxon>Chordata</taxon>
        <taxon>Craniata</taxon>
        <taxon>Vertebrata</taxon>
        <taxon>Euteleostomi</taxon>
        <taxon>Amphibia</taxon>
        <taxon>Batrachia</taxon>
        <taxon>Anura</taxon>
        <taxon>Pipoidea</taxon>
        <taxon>Pipidae</taxon>
        <taxon>Pipinae</taxon>
        <taxon>Hymenochirus</taxon>
    </lineage>
</organism>
<dbReference type="GO" id="GO:0008289">
    <property type="term" value="F:lipid binding"/>
    <property type="evidence" value="ECO:0007669"/>
    <property type="project" value="TreeGrafter"/>
</dbReference>
<feature type="transmembrane region" description="Helical" evidence="13">
    <location>
        <begin position="56"/>
        <end position="78"/>
    </location>
</feature>
<comment type="subcellular location">
    <subcellularLocation>
        <location evidence="2">Cell membrane</location>
        <topology evidence="2">Multi-pass membrane protein</topology>
    </subcellularLocation>
    <subcellularLocation>
        <location evidence="1">Membrane</location>
        <location evidence="1">Caveola</location>
        <topology evidence="1">Multi-pass membrane protein</topology>
    </subcellularLocation>
</comment>
<evidence type="ECO:0000256" key="6">
    <source>
        <dbReference type="ARBA" id="ARBA00022989"/>
    </source>
</evidence>
<keyword evidence="9" id="KW-0675">Receptor</keyword>
<dbReference type="PANTHER" id="PTHR11923">
    <property type="entry name" value="SCAVENGER RECEPTOR CLASS B TYPE-1 SR-B1"/>
    <property type="match status" value="1"/>
</dbReference>
<dbReference type="AlphaFoldDB" id="A0A8T2KNR3"/>
<keyword evidence="10" id="KW-0325">Glycoprotein</keyword>
<evidence type="ECO:0000256" key="3">
    <source>
        <dbReference type="ARBA" id="ARBA00010532"/>
    </source>
</evidence>